<proteinExistence type="predicted"/>
<dbReference type="PANTHER" id="PTHR24093">
    <property type="entry name" value="CATION TRANSPORTING ATPASE"/>
    <property type="match status" value="1"/>
</dbReference>
<dbReference type="GO" id="GO:0046872">
    <property type="term" value="F:metal ion binding"/>
    <property type="evidence" value="ECO:0007669"/>
    <property type="project" value="UniProtKB-KW"/>
</dbReference>
<dbReference type="GO" id="GO:0005388">
    <property type="term" value="F:P-type calcium transporter activity"/>
    <property type="evidence" value="ECO:0007669"/>
    <property type="project" value="TreeGrafter"/>
</dbReference>
<feature type="transmembrane region" description="Helical" evidence="4">
    <location>
        <begin position="112"/>
        <end position="134"/>
    </location>
</feature>
<accession>A0A914UZF0</accession>
<dbReference type="SUPFAM" id="SSF81665">
    <property type="entry name" value="Calcium ATPase, transmembrane domain M"/>
    <property type="match status" value="1"/>
</dbReference>
<keyword evidence="4" id="KW-1133">Transmembrane helix</keyword>
<evidence type="ECO:0000313" key="6">
    <source>
        <dbReference type="Proteomes" id="UP000887566"/>
    </source>
</evidence>
<dbReference type="GO" id="GO:0005886">
    <property type="term" value="C:plasma membrane"/>
    <property type="evidence" value="ECO:0007669"/>
    <property type="project" value="TreeGrafter"/>
</dbReference>
<dbReference type="PANTHER" id="PTHR24093:SF369">
    <property type="entry name" value="CALCIUM-TRANSPORTING ATPASE"/>
    <property type="match status" value="1"/>
</dbReference>
<dbReference type="InterPro" id="IPR023298">
    <property type="entry name" value="ATPase_P-typ_TM_dom_sf"/>
</dbReference>
<name>A0A914UZF0_9BILA</name>
<keyword evidence="6" id="KW-1185">Reference proteome</keyword>
<dbReference type="InterPro" id="IPR006068">
    <property type="entry name" value="ATPase_P-typ_cation-transptr_C"/>
</dbReference>
<dbReference type="Proteomes" id="UP000887566">
    <property type="component" value="Unplaced"/>
</dbReference>
<protein>
    <submittedName>
        <fullName evidence="7">Cation-transporting P-type ATPase C-terminal domain-containing protein</fullName>
    </submittedName>
</protein>
<keyword evidence="4" id="KW-0472">Membrane</keyword>
<feature type="transmembrane region" description="Helical" evidence="4">
    <location>
        <begin position="191"/>
        <end position="213"/>
    </location>
</feature>
<evidence type="ECO:0000259" key="5">
    <source>
        <dbReference type="Pfam" id="PF00689"/>
    </source>
</evidence>
<keyword evidence="3" id="KW-0460">Magnesium</keyword>
<feature type="transmembrane region" description="Helical" evidence="4">
    <location>
        <begin position="140"/>
        <end position="161"/>
    </location>
</feature>
<comment type="subcellular location">
    <subcellularLocation>
        <location evidence="1">Endomembrane system</location>
        <topology evidence="1">Multi-pass membrane protein</topology>
    </subcellularLocation>
</comment>
<feature type="transmembrane region" description="Helical" evidence="4">
    <location>
        <begin position="37"/>
        <end position="58"/>
    </location>
</feature>
<evidence type="ECO:0000256" key="4">
    <source>
        <dbReference type="SAM" id="Phobius"/>
    </source>
</evidence>
<evidence type="ECO:0000256" key="1">
    <source>
        <dbReference type="ARBA" id="ARBA00004127"/>
    </source>
</evidence>
<dbReference type="WBParaSite" id="PSAMB.scaffold13695size2156.g35620.t1">
    <property type="protein sequence ID" value="PSAMB.scaffold13695size2156.g35620.t1"/>
    <property type="gene ID" value="PSAMB.scaffold13695size2156.g35620"/>
</dbReference>
<organism evidence="6 7">
    <name type="scientific">Plectus sambesii</name>
    <dbReference type="NCBI Taxonomy" id="2011161"/>
    <lineage>
        <taxon>Eukaryota</taxon>
        <taxon>Metazoa</taxon>
        <taxon>Ecdysozoa</taxon>
        <taxon>Nematoda</taxon>
        <taxon>Chromadorea</taxon>
        <taxon>Plectida</taxon>
        <taxon>Plectina</taxon>
        <taxon>Plectoidea</taxon>
        <taxon>Plectidae</taxon>
        <taxon>Plectus</taxon>
    </lineage>
</organism>
<dbReference type="Gene3D" id="1.20.1110.10">
    <property type="entry name" value="Calcium-transporting ATPase, transmembrane domain"/>
    <property type="match status" value="1"/>
</dbReference>
<sequence>MLVTAVGVNSQTGIITTLLGPKNAAVEEVRKAAEREAAFFVLLLFIALIVRFSIYTYIVNGNGFSLDHIGYLRRFAWVSLLLFVYALPFALPFALVLILRQRGWYAVRLRRFIQYQFTVNGVATFIAFIAFIALGQNVVYILQILFINLIYGCLAAVALTVSTNRGETYLLSTDNLSILTRRLWVNIKGQAIYQAIILLILIFYGTLLCFVIDHQAIAFCHYI</sequence>
<keyword evidence="4" id="KW-0812">Transmembrane</keyword>
<evidence type="ECO:0000256" key="2">
    <source>
        <dbReference type="ARBA" id="ARBA00022723"/>
    </source>
</evidence>
<reference evidence="7" key="1">
    <citation type="submission" date="2022-11" db="UniProtKB">
        <authorList>
            <consortium name="WormBaseParasite"/>
        </authorList>
    </citation>
    <scope>IDENTIFICATION</scope>
</reference>
<feature type="transmembrane region" description="Helical" evidence="4">
    <location>
        <begin position="78"/>
        <end position="100"/>
    </location>
</feature>
<dbReference type="AlphaFoldDB" id="A0A914UZF0"/>
<dbReference type="GO" id="GO:0012505">
    <property type="term" value="C:endomembrane system"/>
    <property type="evidence" value="ECO:0007669"/>
    <property type="project" value="UniProtKB-SubCell"/>
</dbReference>
<feature type="domain" description="Cation-transporting P-type ATPase C-terminal" evidence="5">
    <location>
        <begin position="141"/>
        <end position="219"/>
    </location>
</feature>
<evidence type="ECO:0000256" key="3">
    <source>
        <dbReference type="ARBA" id="ARBA00022842"/>
    </source>
</evidence>
<evidence type="ECO:0000313" key="7">
    <source>
        <dbReference type="WBParaSite" id="PSAMB.scaffold13695size2156.g35620.t1"/>
    </source>
</evidence>
<keyword evidence="2" id="KW-0479">Metal-binding</keyword>
<dbReference type="Pfam" id="PF00689">
    <property type="entry name" value="Cation_ATPase_C"/>
    <property type="match status" value="1"/>
</dbReference>